<feature type="compositionally biased region" description="Acidic residues" evidence="1">
    <location>
        <begin position="62"/>
        <end position="75"/>
    </location>
</feature>
<protein>
    <submittedName>
        <fullName evidence="3">DNA repair protein rhp7</fullName>
    </submittedName>
</protein>
<evidence type="ECO:0000259" key="2">
    <source>
        <dbReference type="Pfam" id="PF23550"/>
    </source>
</evidence>
<dbReference type="InterPro" id="IPR032675">
    <property type="entry name" value="LRR_dom_sf"/>
</dbReference>
<feature type="compositionally biased region" description="Polar residues" evidence="1">
    <location>
        <begin position="1"/>
        <end position="19"/>
    </location>
</feature>
<dbReference type="Pfam" id="PF23550">
    <property type="entry name" value="zf_Tbcl_Rhp7"/>
    <property type="match status" value="1"/>
</dbReference>
<evidence type="ECO:0000313" key="4">
    <source>
        <dbReference type="Proteomes" id="UP000631181"/>
    </source>
</evidence>
<dbReference type="InterPro" id="IPR056451">
    <property type="entry name" value="Znf_Tbcl_Rhp7"/>
</dbReference>
<dbReference type="GO" id="GO:0031146">
    <property type="term" value="P:SCF-dependent proteasomal ubiquitin-dependent protein catabolic process"/>
    <property type="evidence" value="ECO:0007669"/>
    <property type="project" value="TreeGrafter"/>
</dbReference>
<feature type="compositionally biased region" description="Basic and acidic residues" evidence="1">
    <location>
        <begin position="41"/>
        <end position="57"/>
    </location>
</feature>
<dbReference type="OrthoDB" id="1924287at2759"/>
<evidence type="ECO:0000256" key="1">
    <source>
        <dbReference type="SAM" id="MobiDB-lite"/>
    </source>
</evidence>
<dbReference type="PANTHER" id="PTHR13318:SF234">
    <property type="entry name" value="RNI-LIKE PROTEIN"/>
    <property type="match status" value="1"/>
</dbReference>
<sequence>MSALSARQFNMASRRQASNIRGPRSALTDFLASNNISAVQIRDDYDRRVAEAARENVGEQPEQPEPEPEDVEMEEPSAGPTPETESPEDKAKKRKRQQAIERIKKSKDFARRKARRTGEPDDDDDLLADEIMNEKQRPLPGQLGNCEICGKRFTVTPYSKTGPEGGLLCAECSKKHASGEKKAAPKKRSAGIGRRQNQSALLDGLASQGTQSLLETCIKKVAENIADVEEFGDLPLPVMNRLSQILARRRAITSTTLDLFIRPQNREINIFDCAKLDTDDYHKILALMPSLNKLNLRFVTPMKDRIFEYMMERGLPIEHLHLDSPNLVTDDVWRRLFVRLGSRFRSLKLWNLDSAFDDETVEVMAKHCTQLQRLKFKHLHRIGDKALEAISTMKTLEHLSLHISQETSVEPLNQIVANLGSNLRSLSLEEFYYADDRLVHLIREKCRHLTKLRLAINAEVSDQALATLFIDWPNPPLTFADFHRTRDVDMGNPAGPEEPIGLASNAFMALMAHSGSKLRSLNVASCRHISYKAYEEVFSEHKRYPELKYLDIAFNGVVDDYLASSIFRCCPALTRLVVFGCFKIRDIKIPRGVAVIGTVGAKLTVDGITQKELV</sequence>
<evidence type="ECO:0000313" key="3">
    <source>
        <dbReference type="EMBL" id="KAF7713349.1"/>
    </source>
</evidence>
<dbReference type="SMART" id="SM00367">
    <property type="entry name" value="LRR_CC"/>
    <property type="match status" value="4"/>
</dbReference>
<comment type="caution">
    <text evidence="3">The sequence shown here is derived from an EMBL/GenBank/DDBJ whole genome shotgun (WGS) entry which is preliminary data.</text>
</comment>
<dbReference type="SUPFAM" id="SSF52047">
    <property type="entry name" value="RNI-like"/>
    <property type="match status" value="1"/>
</dbReference>
<organism evidence="3 4">
    <name type="scientific">Penicillium ucsense</name>
    <dbReference type="NCBI Taxonomy" id="2839758"/>
    <lineage>
        <taxon>Eukaryota</taxon>
        <taxon>Fungi</taxon>
        <taxon>Dikarya</taxon>
        <taxon>Ascomycota</taxon>
        <taxon>Pezizomycotina</taxon>
        <taxon>Eurotiomycetes</taxon>
        <taxon>Eurotiomycetidae</taxon>
        <taxon>Eurotiales</taxon>
        <taxon>Aspergillaceae</taxon>
        <taxon>Penicillium</taxon>
    </lineage>
</organism>
<dbReference type="EMBL" id="WIWV01000122">
    <property type="protein sequence ID" value="KAF7713349.1"/>
    <property type="molecule type" value="Genomic_DNA"/>
</dbReference>
<dbReference type="FunFam" id="3.80.10.10:FF:000601">
    <property type="entry name" value="DNA repair protein Rad7, protein"/>
    <property type="match status" value="1"/>
</dbReference>
<feature type="domain" description="DNA repair protein rhp7 treble clef" evidence="2">
    <location>
        <begin position="140"/>
        <end position="176"/>
    </location>
</feature>
<dbReference type="Proteomes" id="UP000631181">
    <property type="component" value="Unassembled WGS sequence"/>
</dbReference>
<keyword evidence="4" id="KW-1185">Reference proteome</keyword>
<dbReference type="AlphaFoldDB" id="A0A8J8WHR5"/>
<name>A0A8J8WHR5_9EURO</name>
<proteinExistence type="predicted"/>
<accession>A0A8J8WHR5</accession>
<dbReference type="PANTHER" id="PTHR13318">
    <property type="entry name" value="PARTNER OF PAIRED, ISOFORM B-RELATED"/>
    <property type="match status" value="1"/>
</dbReference>
<dbReference type="GO" id="GO:0019005">
    <property type="term" value="C:SCF ubiquitin ligase complex"/>
    <property type="evidence" value="ECO:0007669"/>
    <property type="project" value="TreeGrafter"/>
</dbReference>
<reference evidence="3" key="1">
    <citation type="journal article" date="2020" name="Front. Microbiol.">
        <title>Gene regulatory networks of Penicillium echinulatum 2HH and Penicillium oxalicum 114-2 inferred by a computational biology approach.</title>
        <authorList>
            <person name="Lenz A.R."/>
            <person name="Galan-Vasquez E."/>
            <person name="Balbinot E."/>
            <person name="De Abreu F.P."/>
            <person name="De Oliveira N.S."/>
            <person name="Da Rosa L.O."/>
            <person name="De Avila E Silva S."/>
            <person name="Camassola M."/>
            <person name="Dillon A.J.P."/>
            <person name="Perez-Rueda E."/>
        </authorList>
    </citation>
    <scope>NUCLEOTIDE SEQUENCE</scope>
    <source>
        <strain evidence="3">S1M29</strain>
    </source>
</reference>
<feature type="compositionally biased region" description="Basic and acidic residues" evidence="1">
    <location>
        <begin position="98"/>
        <end position="119"/>
    </location>
</feature>
<dbReference type="InterPro" id="IPR006553">
    <property type="entry name" value="Leu-rich_rpt_Cys-con_subtyp"/>
</dbReference>
<feature type="region of interest" description="Disordered" evidence="1">
    <location>
        <begin position="1"/>
        <end position="126"/>
    </location>
</feature>
<gene>
    <name evidence="3" type="ORF">PECM_001269</name>
</gene>
<dbReference type="Gene3D" id="3.80.10.10">
    <property type="entry name" value="Ribonuclease Inhibitor"/>
    <property type="match status" value="2"/>
</dbReference>